<name>J3YT76_9ENTR</name>
<dbReference type="KEGG" id="sehc:A35E_00329"/>
<evidence type="ECO:0000313" key="3">
    <source>
        <dbReference type="Proteomes" id="UP000003937"/>
    </source>
</evidence>
<feature type="transmembrane region" description="Helical" evidence="1">
    <location>
        <begin position="32"/>
        <end position="53"/>
    </location>
</feature>
<evidence type="ECO:0000313" key="2">
    <source>
        <dbReference type="EMBL" id="AFP85633.1"/>
    </source>
</evidence>
<keyword evidence="3" id="KW-1185">Reference proteome</keyword>
<keyword evidence="1" id="KW-0472">Membrane</keyword>
<organism evidence="2 3">
    <name type="scientific">secondary endosymbiont of Heteropsylla cubana</name>
    <dbReference type="NCBI Taxonomy" id="134287"/>
    <lineage>
        <taxon>Bacteria</taxon>
        <taxon>Pseudomonadati</taxon>
        <taxon>Pseudomonadota</taxon>
        <taxon>Gammaproteobacteria</taxon>
        <taxon>Enterobacterales</taxon>
        <taxon>Enterobacteriaceae</taxon>
        <taxon>aphid secondary symbionts</taxon>
    </lineage>
</organism>
<dbReference type="HOGENOM" id="CLU_2809995_0_0_6"/>
<proteinExistence type="predicted"/>
<keyword evidence="1" id="KW-0812">Transmembrane</keyword>
<dbReference type="Proteomes" id="UP000003937">
    <property type="component" value="Chromosome"/>
</dbReference>
<dbReference type="AlphaFoldDB" id="J3YT76"/>
<keyword evidence="1" id="KW-1133">Transmembrane helix</keyword>
<reference evidence="2 3" key="1">
    <citation type="journal article" date="2012" name="Mol. Biol. Evol.">
        <title>Genome reduction and co-evolution between the primary and secondary bacterial symbionts of psyllids.</title>
        <authorList>
            <person name="Sloan D.B."/>
            <person name="Moran N.A."/>
        </authorList>
    </citation>
    <scope>NUCLEOTIDE SEQUENCE [LARGE SCALE GENOMIC DNA]</scope>
    <source>
        <strain evidence="2">Hcub_S</strain>
    </source>
</reference>
<accession>J3YT76</accession>
<gene>
    <name evidence="2" type="ORF">A35E_00329</name>
</gene>
<evidence type="ECO:0000256" key="1">
    <source>
        <dbReference type="SAM" id="Phobius"/>
    </source>
</evidence>
<protein>
    <submittedName>
        <fullName evidence="2">Uncharacterized protein</fullName>
    </submittedName>
</protein>
<sequence>MLSITVDFPDSETPVMHVNNPNGRVKVISLKLLLVVPISFNIRLVLGGIRFFWYRNFAFSAKKLTGE</sequence>
<dbReference type="EMBL" id="CP003547">
    <property type="protein sequence ID" value="AFP85633.1"/>
    <property type="molecule type" value="Genomic_DNA"/>
</dbReference>